<name>A0A6C0CNG1_9ZZZZ</name>
<organism evidence="2">
    <name type="scientific">viral metagenome</name>
    <dbReference type="NCBI Taxonomy" id="1070528"/>
    <lineage>
        <taxon>unclassified sequences</taxon>
        <taxon>metagenomes</taxon>
        <taxon>organismal metagenomes</taxon>
    </lineage>
</organism>
<accession>A0A6C0CNG1</accession>
<evidence type="ECO:0000256" key="1">
    <source>
        <dbReference type="SAM" id="Phobius"/>
    </source>
</evidence>
<keyword evidence="1" id="KW-0812">Transmembrane</keyword>
<dbReference type="EMBL" id="MN739462">
    <property type="protein sequence ID" value="QHT06001.1"/>
    <property type="molecule type" value="Genomic_DNA"/>
</dbReference>
<keyword evidence="1" id="KW-1133">Transmembrane helix</keyword>
<keyword evidence="1" id="KW-0472">Membrane</keyword>
<dbReference type="AlphaFoldDB" id="A0A6C0CNG1"/>
<feature type="transmembrane region" description="Helical" evidence="1">
    <location>
        <begin position="277"/>
        <end position="303"/>
    </location>
</feature>
<proteinExistence type="predicted"/>
<sequence length="317" mass="35798">MANIDKTSVSLTNKTKTCSNSCSLKHDYGISSCHIQKLDDYINIIVDGKNKVTFNNSEYTLQHVRLYKGSWYNFANKNKPKYSLVLHHSGDGKLTLVIPIKVASLVGSVFGTSVNKRSQLFFNQFASQITNSNEKKVVNVVNWSLDSIIPTNTPFWTFNVSKDPSIQKRVVVFDVDYPMAISSADVNYLKKAALKEQKPGNVKTKMDVEYNKLGFEGFSNREGFTSMREGMEDMKNFDCIPVEIDGEPVDEKTGIAYDDKKDLSGDIPWHKILDNPFIIIIIATLILMAVYFVVIPGVITLIAGDEHYTMYEIWQMS</sequence>
<dbReference type="InterPro" id="IPR036398">
    <property type="entry name" value="CA_dom_sf"/>
</dbReference>
<evidence type="ECO:0000313" key="2">
    <source>
        <dbReference type="EMBL" id="QHT06001.1"/>
    </source>
</evidence>
<protein>
    <submittedName>
        <fullName evidence="2">Uncharacterized protein</fullName>
    </submittedName>
</protein>
<reference evidence="2" key="1">
    <citation type="journal article" date="2020" name="Nature">
        <title>Giant virus diversity and host interactions through global metagenomics.</title>
        <authorList>
            <person name="Schulz F."/>
            <person name="Roux S."/>
            <person name="Paez-Espino D."/>
            <person name="Jungbluth S."/>
            <person name="Walsh D.A."/>
            <person name="Denef V.J."/>
            <person name="McMahon K.D."/>
            <person name="Konstantinidis K.T."/>
            <person name="Eloe-Fadrosh E.A."/>
            <person name="Kyrpides N.C."/>
            <person name="Woyke T."/>
        </authorList>
    </citation>
    <scope>NUCLEOTIDE SEQUENCE</scope>
    <source>
        <strain evidence="2">GVMAG-M-3300021425-14</strain>
    </source>
</reference>
<dbReference type="Gene3D" id="3.10.200.10">
    <property type="entry name" value="Alpha carbonic anhydrase"/>
    <property type="match status" value="1"/>
</dbReference>